<keyword evidence="3 10" id="KW-0812">Transmembrane</keyword>
<keyword evidence="7" id="KW-0862">Zinc</keyword>
<sequence length="237" mass="27376">MSTSNQIIHALSEATAIRLFNSVVATDQASERQVIVIQRQTAQTMQQNSIESIRSSNEFNHSCRICRWNRSDMEITKCPCLCKGSVGFIHLQCLKRWIMQRRDNHCEICNATFNIPEEKFSLRRMLKTFFGHCAAPIAKHLLYCISLLPLTHIILQQVVICMENINLSPQEQLTIKEVVLASSALMTSSALFFHFFEFIATRLILIRNILRHWWMFGNASDFALIPIESDILDLFRQ</sequence>
<keyword evidence="4" id="KW-0479">Metal-binding</keyword>
<dbReference type="GO" id="GO:0004842">
    <property type="term" value="F:ubiquitin-protein transferase activity"/>
    <property type="evidence" value="ECO:0007669"/>
    <property type="project" value="TreeGrafter"/>
</dbReference>
<evidence type="ECO:0000256" key="5">
    <source>
        <dbReference type="ARBA" id="ARBA00022771"/>
    </source>
</evidence>
<evidence type="ECO:0000256" key="7">
    <source>
        <dbReference type="ARBA" id="ARBA00022833"/>
    </source>
</evidence>
<protein>
    <recommendedName>
        <fullName evidence="11">RING-CH-type domain-containing protein</fullName>
    </recommendedName>
</protein>
<dbReference type="InterPro" id="IPR013083">
    <property type="entry name" value="Znf_RING/FYVE/PHD"/>
</dbReference>
<comment type="caution">
    <text evidence="12">The sequence shown here is derived from an EMBL/GenBank/DDBJ whole genome shotgun (WGS) entry which is preliminary data.</text>
</comment>
<dbReference type="OMA" id="QAVRLFW"/>
<dbReference type="SMART" id="SM00744">
    <property type="entry name" value="RINGv"/>
    <property type="match status" value="1"/>
</dbReference>
<keyword evidence="13" id="KW-1185">Reference proteome</keyword>
<dbReference type="FunFam" id="3.30.40.10:FF:000963">
    <property type="entry name" value="Uncharacterized protein, isoform A"/>
    <property type="match status" value="1"/>
</dbReference>
<dbReference type="AlphaFoldDB" id="A0A0L0CQX9"/>
<dbReference type="Gene3D" id="3.30.40.10">
    <property type="entry name" value="Zinc/RING finger domain, C3HC4 (zinc finger)"/>
    <property type="match status" value="1"/>
</dbReference>
<evidence type="ECO:0000256" key="2">
    <source>
        <dbReference type="ARBA" id="ARBA00022679"/>
    </source>
</evidence>
<evidence type="ECO:0000256" key="4">
    <source>
        <dbReference type="ARBA" id="ARBA00022723"/>
    </source>
</evidence>
<dbReference type="SUPFAM" id="SSF57850">
    <property type="entry name" value="RING/U-box"/>
    <property type="match status" value="1"/>
</dbReference>
<evidence type="ECO:0000313" key="13">
    <source>
        <dbReference type="Proteomes" id="UP000037069"/>
    </source>
</evidence>
<dbReference type="CDD" id="cd16495">
    <property type="entry name" value="RING_CH-C4HC3_MARCH"/>
    <property type="match status" value="1"/>
</dbReference>
<dbReference type="EMBL" id="JRES01000037">
    <property type="protein sequence ID" value="KNC34656.1"/>
    <property type="molecule type" value="Genomic_DNA"/>
</dbReference>
<comment type="subcellular location">
    <subcellularLocation>
        <location evidence="1">Membrane</location>
        <topology evidence="1">Multi-pass membrane protein</topology>
    </subcellularLocation>
</comment>
<reference evidence="12 13" key="1">
    <citation type="journal article" date="2015" name="Nat. Commun.">
        <title>Lucilia cuprina genome unlocks parasitic fly biology to underpin future interventions.</title>
        <authorList>
            <person name="Anstead C.A."/>
            <person name="Korhonen P.K."/>
            <person name="Young N.D."/>
            <person name="Hall R.S."/>
            <person name="Jex A.R."/>
            <person name="Murali S.C."/>
            <person name="Hughes D.S."/>
            <person name="Lee S.F."/>
            <person name="Perry T."/>
            <person name="Stroehlein A.J."/>
            <person name="Ansell B.R."/>
            <person name="Breugelmans B."/>
            <person name="Hofmann A."/>
            <person name="Qu J."/>
            <person name="Dugan S."/>
            <person name="Lee S.L."/>
            <person name="Chao H."/>
            <person name="Dinh H."/>
            <person name="Han Y."/>
            <person name="Doddapaneni H.V."/>
            <person name="Worley K.C."/>
            <person name="Muzny D.M."/>
            <person name="Ioannidis P."/>
            <person name="Waterhouse R.M."/>
            <person name="Zdobnov E.M."/>
            <person name="James P.J."/>
            <person name="Bagnall N.H."/>
            <person name="Kotze A.C."/>
            <person name="Gibbs R.A."/>
            <person name="Richards S."/>
            <person name="Batterham P."/>
            <person name="Gasser R.B."/>
        </authorList>
    </citation>
    <scope>NUCLEOTIDE SEQUENCE [LARGE SCALE GENOMIC DNA]</scope>
    <source>
        <strain evidence="12 13">LS</strain>
        <tissue evidence="12">Full body</tissue>
    </source>
</reference>
<dbReference type="PANTHER" id="PTHR46065:SF3">
    <property type="entry name" value="FI20425P1"/>
    <property type="match status" value="1"/>
</dbReference>
<evidence type="ECO:0000256" key="8">
    <source>
        <dbReference type="ARBA" id="ARBA00022989"/>
    </source>
</evidence>
<evidence type="ECO:0000256" key="1">
    <source>
        <dbReference type="ARBA" id="ARBA00004141"/>
    </source>
</evidence>
<gene>
    <name evidence="12" type="ORF">FF38_10283</name>
</gene>
<feature type="domain" description="RING-CH-type" evidence="11">
    <location>
        <begin position="55"/>
        <end position="116"/>
    </location>
</feature>
<feature type="transmembrane region" description="Helical" evidence="10">
    <location>
        <begin position="180"/>
        <end position="205"/>
    </location>
</feature>
<keyword evidence="9 10" id="KW-0472">Membrane</keyword>
<dbReference type="GO" id="GO:0016567">
    <property type="term" value="P:protein ubiquitination"/>
    <property type="evidence" value="ECO:0007669"/>
    <property type="project" value="TreeGrafter"/>
</dbReference>
<keyword evidence="6" id="KW-0833">Ubl conjugation pathway</keyword>
<dbReference type="InterPro" id="IPR011016">
    <property type="entry name" value="Znf_RING-CH"/>
</dbReference>
<dbReference type="PROSITE" id="PS51292">
    <property type="entry name" value="ZF_RING_CH"/>
    <property type="match status" value="1"/>
</dbReference>
<feature type="transmembrane region" description="Helical" evidence="10">
    <location>
        <begin position="141"/>
        <end position="160"/>
    </location>
</feature>
<evidence type="ECO:0000259" key="11">
    <source>
        <dbReference type="PROSITE" id="PS51292"/>
    </source>
</evidence>
<dbReference type="Pfam" id="PF12906">
    <property type="entry name" value="RINGv"/>
    <property type="match status" value="1"/>
</dbReference>
<evidence type="ECO:0000256" key="6">
    <source>
        <dbReference type="ARBA" id="ARBA00022786"/>
    </source>
</evidence>
<keyword evidence="2" id="KW-0808">Transferase</keyword>
<dbReference type="Proteomes" id="UP000037069">
    <property type="component" value="Unassembled WGS sequence"/>
</dbReference>
<keyword evidence="8 10" id="KW-1133">Transmembrane helix</keyword>
<proteinExistence type="predicted"/>
<dbReference type="STRING" id="7375.A0A0L0CQX9"/>
<dbReference type="GO" id="GO:0016020">
    <property type="term" value="C:membrane"/>
    <property type="evidence" value="ECO:0007669"/>
    <property type="project" value="UniProtKB-SubCell"/>
</dbReference>
<dbReference type="PANTHER" id="PTHR46065">
    <property type="entry name" value="E3 UBIQUITIN-PROTEIN LIGASE MARCH 2/3 FAMILY MEMBER"/>
    <property type="match status" value="1"/>
</dbReference>
<name>A0A0L0CQX9_LUCCU</name>
<evidence type="ECO:0000313" key="12">
    <source>
        <dbReference type="EMBL" id="KNC34656.1"/>
    </source>
</evidence>
<dbReference type="OrthoDB" id="273089at2759"/>
<dbReference type="GO" id="GO:0008270">
    <property type="term" value="F:zinc ion binding"/>
    <property type="evidence" value="ECO:0007669"/>
    <property type="project" value="UniProtKB-KW"/>
</dbReference>
<accession>A0A0L0CQX9</accession>
<evidence type="ECO:0000256" key="9">
    <source>
        <dbReference type="ARBA" id="ARBA00023136"/>
    </source>
</evidence>
<keyword evidence="5" id="KW-0863">Zinc-finger</keyword>
<organism evidence="12 13">
    <name type="scientific">Lucilia cuprina</name>
    <name type="common">Green bottle fly</name>
    <name type="synonym">Australian sheep blowfly</name>
    <dbReference type="NCBI Taxonomy" id="7375"/>
    <lineage>
        <taxon>Eukaryota</taxon>
        <taxon>Metazoa</taxon>
        <taxon>Ecdysozoa</taxon>
        <taxon>Arthropoda</taxon>
        <taxon>Hexapoda</taxon>
        <taxon>Insecta</taxon>
        <taxon>Pterygota</taxon>
        <taxon>Neoptera</taxon>
        <taxon>Endopterygota</taxon>
        <taxon>Diptera</taxon>
        <taxon>Brachycera</taxon>
        <taxon>Muscomorpha</taxon>
        <taxon>Oestroidea</taxon>
        <taxon>Calliphoridae</taxon>
        <taxon>Luciliinae</taxon>
        <taxon>Lucilia</taxon>
    </lineage>
</organism>
<evidence type="ECO:0000256" key="3">
    <source>
        <dbReference type="ARBA" id="ARBA00022692"/>
    </source>
</evidence>
<evidence type="ECO:0000256" key="10">
    <source>
        <dbReference type="SAM" id="Phobius"/>
    </source>
</evidence>